<dbReference type="SUPFAM" id="SSF51445">
    <property type="entry name" value="(Trans)glycosidases"/>
    <property type="match status" value="1"/>
</dbReference>
<evidence type="ECO:0000256" key="1">
    <source>
        <dbReference type="ARBA" id="ARBA00001412"/>
    </source>
</evidence>
<evidence type="ECO:0000256" key="7">
    <source>
        <dbReference type="ARBA" id="ARBA00032230"/>
    </source>
</evidence>
<dbReference type="PROSITE" id="PS00719">
    <property type="entry name" value="GLYCOSYL_HYDROL_F2_1"/>
    <property type="match status" value="1"/>
</dbReference>
<comment type="caution">
    <text evidence="9">The sequence shown here is derived from an EMBL/GenBank/DDBJ whole genome shotgun (WGS) entry which is preliminary data.</text>
</comment>
<dbReference type="InterPro" id="IPR011013">
    <property type="entry name" value="Gal_mutarotase_sf_dom"/>
</dbReference>
<evidence type="ECO:0000313" key="9">
    <source>
        <dbReference type="EMBL" id="MDN3297631.1"/>
    </source>
</evidence>
<comment type="similarity">
    <text evidence="2">Belongs to the glycosyl hydrolase 2 family.</text>
</comment>
<evidence type="ECO:0000313" key="10">
    <source>
        <dbReference type="Proteomes" id="UP001174050"/>
    </source>
</evidence>
<name>A0ABT7ZDZ0_9ACTN</name>
<dbReference type="InterPro" id="IPR013783">
    <property type="entry name" value="Ig-like_fold"/>
</dbReference>
<dbReference type="Pfam" id="PF02836">
    <property type="entry name" value="Glyco_hydro_2_C"/>
    <property type="match status" value="1"/>
</dbReference>
<dbReference type="PRINTS" id="PR00132">
    <property type="entry name" value="GLHYDRLASE2"/>
</dbReference>
<proteinExistence type="inferred from homology"/>
<dbReference type="EMBL" id="JAUEPL010000056">
    <property type="protein sequence ID" value="MDN3297631.1"/>
    <property type="molecule type" value="Genomic_DNA"/>
</dbReference>
<dbReference type="GO" id="GO:0016787">
    <property type="term" value="F:hydrolase activity"/>
    <property type="evidence" value="ECO:0007669"/>
    <property type="project" value="UniProtKB-KW"/>
</dbReference>
<dbReference type="Gene3D" id="2.70.98.10">
    <property type="match status" value="1"/>
</dbReference>
<evidence type="ECO:0000256" key="4">
    <source>
        <dbReference type="ARBA" id="ARBA00013303"/>
    </source>
</evidence>
<evidence type="ECO:0000256" key="3">
    <source>
        <dbReference type="ARBA" id="ARBA00012756"/>
    </source>
</evidence>
<dbReference type="Gene3D" id="3.20.20.80">
    <property type="entry name" value="Glycosidases"/>
    <property type="match status" value="1"/>
</dbReference>
<reference evidence="9" key="1">
    <citation type="submission" date="2023-06" db="EMBL/GenBank/DDBJ databases">
        <title>WGS-Sequencing of Streptomyces ficellus isolate 21 collected from sand in Gara Djebilet Iron Mine in Algeria.</title>
        <authorList>
            <person name="Zegers G.P."/>
            <person name="Gomez A."/>
            <person name="Gueddou A."/>
            <person name="Zahara A.F."/>
            <person name="Worth M."/>
            <person name="Sevigny J.L."/>
            <person name="Tisa L."/>
        </authorList>
    </citation>
    <scope>NUCLEOTIDE SEQUENCE</scope>
    <source>
        <strain evidence="9">AS11</strain>
    </source>
</reference>
<evidence type="ECO:0000259" key="8">
    <source>
        <dbReference type="SMART" id="SM01038"/>
    </source>
</evidence>
<dbReference type="InterPro" id="IPR017853">
    <property type="entry name" value="GH"/>
</dbReference>
<dbReference type="InterPro" id="IPR006103">
    <property type="entry name" value="Glyco_hydro_2_cat"/>
</dbReference>
<dbReference type="PROSITE" id="PS00608">
    <property type="entry name" value="GLYCOSYL_HYDROL_F2_2"/>
    <property type="match status" value="1"/>
</dbReference>
<evidence type="ECO:0000256" key="6">
    <source>
        <dbReference type="ARBA" id="ARBA00023295"/>
    </source>
</evidence>
<dbReference type="Pfam" id="PF16353">
    <property type="entry name" value="LacZ_4"/>
    <property type="match status" value="1"/>
</dbReference>
<dbReference type="SMART" id="SM01038">
    <property type="entry name" value="Bgal_small_N"/>
    <property type="match status" value="1"/>
</dbReference>
<feature type="domain" description="Beta galactosidase small chain/" evidence="8">
    <location>
        <begin position="698"/>
        <end position="963"/>
    </location>
</feature>
<keyword evidence="10" id="KW-1185">Reference proteome</keyword>
<dbReference type="InterPro" id="IPR014718">
    <property type="entry name" value="GH-type_carb-bd"/>
</dbReference>
<sequence length="964" mass="105663">MSFPSNLSSAEEVPDVSYVEDVSPGTGALPPRAWYAQSDAARLSLNGRWRFRLSATADAHDASFAAPGHDTSGWDEVTVPGHWVLQGHGTPIYTNHLYPFPVDPPHVPTENPTGDHLRAFDLPADWPADGDAVLRFDGVESCAKVWLNGEPLGEFKGSRLPHEFAVGPLLKARGNVLAVRVHQWSSGSYLEDQDQWWLPGIFRDVTLLHRPAECAADFFVHASYDHVTGSGTLRVDAEVPGRVTVPELGIDTATGAPVTVPVEPWTAETPRLYAGVLASGSERVELRIGFRTVALRDGLITVNGTPVLFRGVNRHEFHPETGRALDAATMRQDLELMKRHNINAVRTSHYPPHPAFLDLCDELGLWVIDECDLETHGFVEQGWRDNPVDDDRWTPALLDRAARMVERDKNHPSVIIWSLGNEAGTGRGLNTMAEWIRGRDPERLIHYEGDPDCRDTDMYSRMYASHAEVEEIGRGLDGGTTRRRALPFILCEYAHAMGNGPGGLADYQRLFEAHARNQGGFVWEWIDHGIRDERYGYAYGGDFGEELHDGNFVCDGLLFPDRTPSPGLAEYKKVIEPVRIEGDGAGGTVRIVNGYDFADLSHLAFTWSYQLDGETVAHGPLTVPPLAAGESAEVKLPAPPDAGRPGESQWTVRAVLAADTAWAREGHPVAWGQLPVAPGAVAPAVAGDRPVRGDGRITLGPASFDARTGELRTLGPVEVTGLRLDVWRAPTDNDNGAPWQPDPRLGPLWRELGLHRMRHRLDAVEAGDDALTVRTRVAPAGRDVGLRTVYRWTSDGERLRLTVSVTPEGRWAVPLPRLGIRFGLPASYGSVRWFGGGPGEAYPDTRAASMLGRWTAEVDRLQTPYVRPQENGARADVRWAELSGAEGALRMEGDPAFWFTARRWTSEQLDAAGHLTDLVPSSETVWVSLDHAQQGIGSQSCGPGVLPGYQLMVAPAEFSFTFTA</sequence>
<keyword evidence="6" id="KW-0326">Glycosidase</keyword>
<dbReference type="InterPro" id="IPR006104">
    <property type="entry name" value="Glyco_hydro_2_N"/>
</dbReference>
<dbReference type="InterPro" id="IPR023230">
    <property type="entry name" value="Glyco_hydro_2_CS"/>
</dbReference>
<dbReference type="EC" id="3.2.1.23" evidence="3"/>
<keyword evidence="5 9" id="KW-0378">Hydrolase</keyword>
<dbReference type="InterPro" id="IPR004199">
    <property type="entry name" value="B-gal_small/dom_5"/>
</dbReference>
<gene>
    <name evidence="9" type="ORF">QWM81_27055</name>
</gene>
<protein>
    <recommendedName>
        <fullName evidence="4">Beta-galactosidase</fullName>
        <ecNumber evidence="3">3.2.1.23</ecNumber>
    </recommendedName>
    <alternativeName>
        <fullName evidence="7">Lactase</fullName>
    </alternativeName>
</protein>
<dbReference type="Proteomes" id="UP001174050">
    <property type="component" value="Unassembled WGS sequence"/>
</dbReference>
<organism evidence="9 10">
    <name type="scientific">Streptomyces ficellus</name>
    <dbReference type="NCBI Taxonomy" id="1977088"/>
    <lineage>
        <taxon>Bacteria</taxon>
        <taxon>Bacillati</taxon>
        <taxon>Actinomycetota</taxon>
        <taxon>Actinomycetes</taxon>
        <taxon>Kitasatosporales</taxon>
        <taxon>Streptomycetaceae</taxon>
        <taxon>Streptomyces</taxon>
    </lineage>
</organism>
<dbReference type="SUPFAM" id="SSF49303">
    <property type="entry name" value="beta-Galactosidase/glucuronidase domain"/>
    <property type="match status" value="2"/>
</dbReference>
<dbReference type="InterPro" id="IPR008979">
    <property type="entry name" value="Galactose-bd-like_sf"/>
</dbReference>
<dbReference type="InterPro" id="IPR050347">
    <property type="entry name" value="Bact_Beta-galactosidase"/>
</dbReference>
<dbReference type="InterPro" id="IPR006101">
    <property type="entry name" value="Glyco_hydro_2"/>
</dbReference>
<dbReference type="Gene3D" id="2.60.40.10">
    <property type="entry name" value="Immunoglobulins"/>
    <property type="match status" value="2"/>
</dbReference>
<dbReference type="InterPro" id="IPR023232">
    <property type="entry name" value="Glyco_hydro_2_AS"/>
</dbReference>
<dbReference type="PANTHER" id="PTHR46323">
    <property type="entry name" value="BETA-GALACTOSIDASE"/>
    <property type="match status" value="1"/>
</dbReference>
<comment type="catalytic activity">
    <reaction evidence="1">
        <text>Hydrolysis of terminal non-reducing beta-D-galactose residues in beta-D-galactosides.</text>
        <dbReference type="EC" id="3.2.1.23"/>
    </reaction>
</comment>
<dbReference type="SUPFAM" id="SSF49785">
    <property type="entry name" value="Galactose-binding domain-like"/>
    <property type="match status" value="1"/>
</dbReference>
<dbReference type="Pfam" id="PF02929">
    <property type="entry name" value="Bgal_small_N"/>
    <property type="match status" value="1"/>
</dbReference>
<accession>A0ABT7ZDZ0</accession>
<dbReference type="InterPro" id="IPR032312">
    <property type="entry name" value="LacZ_4"/>
</dbReference>
<dbReference type="Gene3D" id="2.60.120.260">
    <property type="entry name" value="Galactose-binding domain-like"/>
    <property type="match status" value="1"/>
</dbReference>
<dbReference type="PANTHER" id="PTHR46323:SF2">
    <property type="entry name" value="BETA-GALACTOSIDASE"/>
    <property type="match status" value="1"/>
</dbReference>
<evidence type="ECO:0000256" key="5">
    <source>
        <dbReference type="ARBA" id="ARBA00022801"/>
    </source>
</evidence>
<evidence type="ECO:0000256" key="2">
    <source>
        <dbReference type="ARBA" id="ARBA00007401"/>
    </source>
</evidence>
<dbReference type="InterPro" id="IPR036156">
    <property type="entry name" value="Beta-gal/glucu_dom_sf"/>
</dbReference>
<dbReference type="SUPFAM" id="SSF74650">
    <property type="entry name" value="Galactose mutarotase-like"/>
    <property type="match status" value="1"/>
</dbReference>
<dbReference type="Pfam" id="PF02837">
    <property type="entry name" value="Glyco_hydro_2_N"/>
    <property type="match status" value="1"/>
</dbReference>
<dbReference type="RefSeq" id="WP_290115000.1">
    <property type="nucleotide sequence ID" value="NZ_JAUEPL010000056.1"/>
</dbReference>